<evidence type="ECO:0000313" key="4">
    <source>
        <dbReference type="Proteomes" id="UP000030752"/>
    </source>
</evidence>
<feature type="transmembrane region" description="Helical" evidence="2">
    <location>
        <begin position="136"/>
        <end position="158"/>
    </location>
</feature>
<name>W2RTY0_CYPE1</name>
<gene>
    <name evidence="3" type="ORF">HMPREF1541_06006</name>
</gene>
<keyword evidence="2" id="KW-1133">Transmembrane helix</keyword>
<evidence type="ECO:0000256" key="2">
    <source>
        <dbReference type="SAM" id="Phobius"/>
    </source>
</evidence>
<dbReference type="AlphaFoldDB" id="W2RTY0"/>
<dbReference type="Proteomes" id="UP000030752">
    <property type="component" value="Unassembled WGS sequence"/>
</dbReference>
<keyword evidence="4" id="KW-1185">Reference proteome</keyword>
<accession>W2RTY0</accession>
<sequence>MSRLSENFELSSPYEPIHYGSSSRIEPRPSTTSFKPVKSKRPFSRYNPIKGSEDDWDQQGLAPTGPPPGGDRQFTSAPLGPGKTGKFGTDLVIEILLCASAVLATVPFIWLAIAMAKYHGKRVTAHDSEFIKQSTTTVSTLFTILFAAVVGTTLKRFGTYCLGKGVKIGFLEQIMQSRTFFAAVTTQISLGLINITAIILLCTWTFSPLGSQACLRLITTKIEHTVSSSLVSHVDTITNQVFDSTSGVSSLLTSLKPTYVSTILSPPATQNSSMDLWGNVKIPWMRDDLEKDDEGWADLTKSSFSEDSYSALVGVPIANLANLNSSFVIETTYISLDCEKPKDEPLVDIRTNFTTARNGTFLGPNTTVTDGSVGIYPSWQVAMDQFVSNAYFYGYPQQLENFTSDEVKQANFLFQTRNAVSICKIDQAYVESNVSCVAQNTVSTPGCAVRAQRLSSRKHAPSAVTTFSFPSTFEYLASEWILATDKLSSSGYSSLAEYYLQNTSAQFILAGNGREYANYSNVTAEQFSVRLGQLLNTWILAGQVSADTMAYNLDHQNITASYSEGEPVYVCSWGWLVAYCVSILVMLAAALLTIWCAFHTNIPDVLSYCSSLTRDSRYFEYMPGGGSTMDGLQRARLMRDVEIKLGDVGEPPGLAAAPHQQQYQQGGFRNELPLNQLGYLAIGLSDQVRVARRNTLYA</sequence>
<dbReference type="VEuPathDB" id="FungiDB:HMPREF1541_06006"/>
<keyword evidence="2" id="KW-0472">Membrane</keyword>
<dbReference type="GeneID" id="19973345"/>
<protein>
    <submittedName>
        <fullName evidence="3">Uncharacterized protein</fullName>
    </submittedName>
</protein>
<feature type="compositionally biased region" description="Polar residues" evidence="1">
    <location>
        <begin position="1"/>
        <end position="10"/>
    </location>
</feature>
<dbReference type="HOGENOM" id="CLU_012207_1_0_1"/>
<dbReference type="RefSeq" id="XP_008718565.1">
    <property type="nucleotide sequence ID" value="XM_008720343.1"/>
</dbReference>
<keyword evidence="2" id="KW-0812">Transmembrane</keyword>
<dbReference type="eggNOG" id="ENOG502RZ6R">
    <property type="taxonomic scope" value="Eukaryota"/>
</dbReference>
<feature type="transmembrane region" description="Helical" evidence="2">
    <location>
        <begin position="91"/>
        <end position="116"/>
    </location>
</feature>
<evidence type="ECO:0000313" key="3">
    <source>
        <dbReference type="EMBL" id="ETN39780.1"/>
    </source>
</evidence>
<reference evidence="3 4" key="1">
    <citation type="submission" date="2013-03" db="EMBL/GenBank/DDBJ databases">
        <title>The Genome Sequence of Phialophora europaea CBS 101466.</title>
        <authorList>
            <consortium name="The Broad Institute Genomics Platform"/>
            <person name="Cuomo C."/>
            <person name="de Hoog S."/>
            <person name="Gorbushina A."/>
            <person name="Walker B."/>
            <person name="Young S.K."/>
            <person name="Zeng Q."/>
            <person name="Gargeya S."/>
            <person name="Fitzgerald M."/>
            <person name="Haas B."/>
            <person name="Abouelleil A."/>
            <person name="Allen A.W."/>
            <person name="Alvarado L."/>
            <person name="Arachchi H.M."/>
            <person name="Berlin A.M."/>
            <person name="Chapman S.B."/>
            <person name="Gainer-Dewar J."/>
            <person name="Goldberg J."/>
            <person name="Griggs A."/>
            <person name="Gujja S."/>
            <person name="Hansen M."/>
            <person name="Howarth C."/>
            <person name="Imamovic A."/>
            <person name="Ireland A."/>
            <person name="Larimer J."/>
            <person name="McCowan C."/>
            <person name="Murphy C."/>
            <person name="Pearson M."/>
            <person name="Poon T.W."/>
            <person name="Priest M."/>
            <person name="Roberts A."/>
            <person name="Saif S."/>
            <person name="Shea T."/>
            <person name="Sisk P."/>
            <person name="Sykes S."/>
            <person name="Wortman J."/>
            <person name="Nusbaum C."/>
            <person name="Birren B."/>
        </authorList>
    </citation>
    <scope>NUCLEOTIDE SEQUENCE [LARGE SCALE GENOMIC DNA]</scope>
    <source>
        <strain evidence="3 4">CBS 101466</strain>
    </source>
</reference>
<dbReference type="EMBL" id="KB822721">
    <property type="protein sequence ID" value="ETN39780.1"/>
    <property type="molecule type" value="Genomic_DNA"/>
</dbReference>
<feature type="region of interest" description="Disordered" evidence="1">
    <location>
        <begin position="1"/>
        <end position="79"/>
    </location>
</feature>
<proteinExistence type="predicted"/>
<feature type="compositionally biased region" description="Polar residues" evidence="1">
    <location>
        <begin position="20"/>
        <end position="34"/>
    </location>
</feature>
<dbReference type="InParanoid" id="W2RTY0"/>
<dbReference type="OrthoDB" id="3692311at2759"/>
<dbReference type="STRING" id="1220924.W2RTY0"/>
<organism evidence="3 4">
    <name type="scientific">Cyphellophora europaea (strain CBS 101466)</name>
    <name type="common">Phialophora europaea</name>
    <dbReference type="NCBI Taxonomy" id="1220924"/>
    <lineage>
        <taxon>Eukaryota</taxon>
        <taxon>Fungi</taxon>
        <taxon>Dikarya</taxon>
        <taxon>Ascomycota</taxon>
        <taxon>Pezizomycotina</taxon>
        <taxon>Eurotiomycetes</taxon>
        <taxon>Chaetothyriomycetidae</taxon>
        <taxon>Chaetothyriales</taxon>
        <taxon>Cyphellophoraceae</taxon>
        <taxon>Cyphellophora</taxon>
    </lineage>
</organism>
<feature type="transmembrane region" description="Helical" evidence="2">
    <location>
        <begin position="573"/>
        <end position="598"/>
    </location>
</feature>
<feature type="transmembrane region" description="Helical" evidence="2">
    <location>
        <begin position="179"/>
        <end position="206"/>
    </location>
</feature>
<evidence type="ECO:0000256" key="1">
    <source>
        <dbReference type="SAM" id="MobiDB-lite"/>
    </source>
</evidence>